<dbReference type="EMBL" id="BK059118">
    <property type="protein sequence ID" value="DAE32167.1"/>
    <property type="molecule type" value="Genomic_DNA"/>
</dbReference>
<accession>A0A8S5RLD5</accession>
<organism evidence="1">
    <name type="scientific">virus sp. ctLpa4</name>
    <dbReference type="NCBI Taxonomy" id="2825814"/>
    <lineage>
        <taxon>Viruses</taxon>
    </lineage>
</organism>
<dbReference type="Gene3D" id="3.90.1580.10">
    <property type="entry name" value="paralog of FGE (formylglycine-generating enzyme)"/>
    <property type="match status" value="1"/>
</dbReference>
<reference evidence="1" key="1">
    <citation type="journal article" date="2021" name="Proc. Natl. Acad. Sci. U.S.A.">
        <title>A Catalog of Tens of Thousands of Viruses from Human Metagenomes Reveals Hidden Associations with Chronic Diseases.</title>
        <authorList>
            <person name="Tisza M.J."/>
            <person name="Buck C.B."/>
        </authorList>
    </citation>
    <scope>NUCLEOTIDE SEQUENCE</scope>
    <source>
        <strain evidence="1">CtLpa4</strain>
    </source>
</reference>
<proteinExistence type="predicted"/>
<dbReference type="InterPro" id="IPR042095">
    <property type="entry name" value="SUMF_sf"/>
</dbReference>
<protein>
    <submittedName>
        <fullName evidence="1">Tail collar fiber protein</fullName>
    </submittedName>
</protein>
<evidence type="ECO:0000313" key="1">
    <source>
        <dbReference type="EMBL" id="DAE32167.1"/>
    </source>
</evidence>
<sequence length="443" mass="48570">MGIFIGIGNTKPAFPYDYYYGVQINVNVADPALTRVGRPELHVTLPVQSLMRRCLINDNGEVVTYLHPTDSTKTDTGATADLTGTTGQVMVEIPKHYRKFEFDGTIITALISLYNLPGFHEVPKMYISAYEATIDRTASATPKLASVVNKTVNFRGGNNNTAWDGTYRSLLGLPATQTSLTNFRKYARNRGEAGLNGCGWNCNLYAAQVALYWLFVIEYANRNCQAAYNAEPTSEGYKQGGLGDGVTTLNSTKWNNYNGYYPFVPCGFTNSLGNRTGIVEFTMPDEYDTGVVTKVNVPSYRGVENPFGHLWKWTDGCKCEIQSDTDGALSKFYVCLDPSKFQDSSYNDYDLRGELPRKEGYVKRMMIGEHGDIMPTEVGASSTTHFADYFYTNIPASGAAMRGVLFGGHADNGAAAGLSCAATNYSASYTNAYVGSRLCFIPA</sequence>
<name>A0A8S5RLD5_9VIRU</name>